<name>A0ABS6FEN1_9FIRM</name>
<keyword evidence="4" id="KW-0963">Cytoplasm</keyword>
<feature type="domain" description="HTH dtxR-type" evidence="12">
    <location>
        <begin position="1"/>
        <end position="61"/>
    </location>
</feature>
<comment type="caution">
    <text evidence="13">The sequence shown here is derived from an EMBL/GenBank/DDBJ whole genome shotgun (WGS) entry which is preliminary data.</text>
</comment>
<organism evidence="13 14">
    <name type="scientific">Peptoniphilus ovalis</name>
    <dbReference type="NCBI Taxonomy" id="2841503"/>
    <lineage>
        <taxon>Bacteria</taxon>
        <taxon>Bacillati</taxon>
        <taxon>Bacillota</taxon>
        <taxon>Tissierellia</taxon>
        <taxon>Tissierellales</taxon>
        <taxon>Peptoniphilaceae</taxon>
        <taxon>Peptoniphilus</taxon>
    </lineage>
</organism>
<keyword evidence="9" id="KW-0804">Transcription</keyword>
<comment type="subunit">
    <text evidence="3">Homodimer.</text>
</comment>
<evidence type="ECO:0000256" key="7">
    <source>
        <dbReference type="ARBA" id="ARBA00023125"/>
    </source>
</evidence>
<dbReference type="RefSeq" id="WP_216548462.1">
    <property type="nucleotide sequence ID" value="NZ_JAHLQO010000001.1"/>
</dbReference>
<dbReference type="Pfam" id="PF01325">
    <property type="entry name" value="Fe_dep_repress"/>
    <property type="match status" value="1"/>
</dbReference>
<dbReference type="PANTHER" id="PTHR33238:SF11">
    <property type="entry name" value="TRANSCRIPTIONAL REGULATOR MNTR"/>
    <property type="match status" value="1"/>
</dbReference>
<accession>A0ABS6FEN1</accession>
<dbReference type="InterPro" id="IPR022689">
    <property type="entry name" value="Iron_dep_repressor"/>
</dbReference>
<evidence type="ECO:0000256" key="2">
    <source>
        <dbReference type="ARBA" id="ARBA00007871"/>
    </source>
</evidence>
<evidence type="ECO:0000256" key="6">
    <source>
        <dbReference type="ARBA" id="ARBA00023015"/>
    </source>
</evidence>
<dbReference type="EMBL" id="JAHLQO010000001">
    <property type="protein sequence ID" value="MBU5668632.1"/>
    <property type="molecule type" value="Genomic_DNA"/>
</dbReference>
<dbReference type="PROSITE" id="PS50944">
    <property type="entry name" value="HTH_DTXR"/>
    <property type="match status" value="1"/>
</dbReference>
<keyword evidence="8" id="KW-0010">Activator</keyword>
<evidence type="ECO:0000256" key="8">
    <source>
        <dbReference type="ARBA" id="ARBA00023159"/>
    </source>
</evidence>
<evidence type="ECO:0000313" key="14">
    <source>
        <dbReference type="Proteomes" id="UP000783742"/>
    </source>
</evidence>
<evidence type="ECO:0000256" key="3">
    <source>
        <dbReference type="ARBA" id="ARBA00011738"/>
    </source>
</evidence>
<keyword evidence="7" id="KW-0238">DNA-binding</keyword>
<sequence>MSPSKEDYIKNIFKDMEERGYSQNKNLSHYLKISKPSVTEMIKKLTEEGLVYLEGTKIYLTDEGEKVAKKLISIHRLWEYFLETVLDFDEDEVHDQADLLEHVTGEKLTDSLNKHMGYPESCPHGQKIYINLENYKK</sequence>
<protein>
    <recommendedName>
        <fullName evidence="11">Manganese transport regulator</fullName>
    </recommendedName>
</protein>
<proteinExistence type="inferred from homology"/>
<dbReference type="InterPro" id="IPR001367">
    <property type="entry name" value="Fe_dep_repressor"/>
</dbReference>
<dbReference type="InterPro" id="IPR050536">
    <property type="entry name" value="DtxR_MntR_Metal-Reg"/>
</dbReference>
<comment type="similarity">
    <text evidence="2">Belongs to the DtxR/MntR family.</text>
</comment>
<reference evidence="13 14" key="1">
    <citation type="submission" date="2021-06" db="EMBL/GenBank/DDBJ databases">
        <authorList>
            <person name="Sun Q."/>
            <person name="Li D."/>
        </authorList>
    </citation>
    <scope>NUCLEOTIDE SEQUENCE [LARGE SCALE GENOMIC DNA]</scope>
    <source>
        <strain evidence="13 14">MSJ-1</strain>
    </source>
</reference>
<evidence type="ECO:0000256" key="11">
    <source>
        <dbReference type="ARBA" id="ARBA00032593"/>
    </source>
</evidence>
<evidence type="ECO:0000256" key="5">
    <source>
        <dbReference type="ARBA" id="ARBA00022491"/>
    </source>
</evidence>
<dbReference type="PANTHER" id="PTHR33238">
    <property type="entry name" value="IRON (METAL) DEPENDENT REPRESSOR, DTXR FAMILY"/>
    <property type="match status" value="1"/>
</dbReference>
<dbReference type="SMART" id="SM00529">
    <property type="entry name" value="HTH_DTXR"/>
    <property type="match status" value="1"/>
</dbReference>
<keyword evidence="5" id="KW-0678">Repressor</keyword>
<dbReference type="Pfam" id="PF02742">
    <property type="entry name" value="Fe_dep_repr_C"/>
    <property type="match status" value="1"/>
</dbReference>
<evidence type="ECO:0000256" key="1">
    <source>
        <dbReference type="ARBA" id="ARBA00004496"/>
    </source>
</evidence>
<keyword evidence="6" id="KW-0805">Transcription regulation</keyword>
<evidence type="ECO:0000256" key="10">
    <source>
        <dbReference type="ARBA" id="ARBA00023211"/>
    </source>
</evidence>
<keyword evidence="14" id="KW-1185">Reference proteome</keyword>
<comment type="subcellular location">
    <subcellularLocation>
        <location evidence="1">Cytoplasm</location>
    </subcellularLocation>
</comment>
<evidence type="ECO:0000256" key="4">
    <source>
        <dbReference type="ARBA" id="ARBA00022490"/>
    </source>
</evidence>
<keyword evidence="10" id="KW-0464">Manganese</keyword>
<dbReference type="InterPro" id="IPR022687">
    <property type="entry name" value="HTH_DTXR"/>
</dbReference>
<gene>
    <name evidence="13" type="ORF">KQI68_02140</name>
</gene>
<evidence type="ECO:0000313" key="13">
    <source>
        <dbReference type="EMBL" id="MBU5668632.1"/>
    </source>
</evidence>
<evidence type="ECO:0000259" key="12">
    <source>
        <dbReference type="PROSITE" id="PS50944"/>
    </source>
</evidence>
<evidence type="ECO:0000256" key="9">
    <source>
        <dbReference type="ARBA" id="ARBA00023163"/>
    </source>
</evidence>
<dbReference type="Proteomes" id="UP000783742">
    <property type="component" value="Unassembled WGS sequence"/>
</dbReference>